<comment type="caution">
    <text evidence="1">The sequence shown here is derived from an EMBL/GenBank/DDBJ whole genome shotgun (WGS) entry which is preliminary data.</text>
</comment>
<protein>
    <submittedName>
        <fullName evidence="1">Uncharacterized protein</fullName>
    </submittedName>
</protein>
<accession>A0A069JGR8</accession>
<evidence type="ECO:0000313" key="1">
    <source>
        <dbReference type="EMBL" id="PCK24822.1"/>
    </source>
</evidence>
<proteinExistence type="predicted"/>
<dbReference type="PROSITE" id="PS51257">
    <property type="entry name" value="PROKAR_LIPOPROTEIN"/>
    <property type="match status" value="1"/>
</dbReference>
<evidence type="ECO:0000313" key="2">
    <source>
        <dbReference type="Proteomes" id="UP000230886"/>
    </source>
</evidence>
<sequence length="154" mass="15998">MRVLTLAVLACLAVAGCSVGAQTTGPVAAPNPMAANEASPADWSLGTPVPDEVDDSEMGTEFDSRTDIVGATATMFESWSEVDDHTVAVHFVTGTPECYGAYATVEETDTTVIVTLRTGALPEAADKMCILVAVFGSLDVPLSRPLGDRHVING</sequence>
<reference evidence="1 2" key="1">
    <citation type="submission" date="2017-07" db="EMBL/GenBank/DDBJ databases">
        <title>Draft sequence of Rhodococcus enclensis 23b-28.</title>
        <authorList>
            <person name="Besaury L."/>
            <person name="Sancelme M."/>
            <person name="Amato P."/>
            <person name="Lallement A."/>
            <person name="Delort A.-M."/>
        </authorList>
    </citation>
    <scope>NUCLEOTIDE SEQUENCE [LARGE SCALE GENOMIC DNA]</scope>
    <source>
        <strain evidence="1 2">23b-28</strain>
    </source>
</reference>
<organism evidence="1 2">
    <name type="scientific">Rhodococcus qingshengii</name>
    <dbReference type="NCBI Taxonomy" id="334542"/>
    <lineage>
        <taxon>Bacteria</taxon>
        <taxon>Bacillati</taxon>
        <taxon>Actinomycetota</taxon>
        <taxon>Actinomycetes</taxon>
        <taxon>Mycobacteriales</taxon>
        <taxon>Nocardiaceae</taxon>
        <taxon>Rhodococcus</taxon>
        <taxon>Rhodococcus erythropolis group</taxon>
    </lineage>
</organism>
<dbReference type="EMBL" id="NOVD01000023">
    <property type="protein sequence ID" value="PCK24822.1"/>
    <property type="molecule type" value="Genomic_DNA"/>
</dbReference>
<dbReference type="GeneID" id="57485698"/>
<name>A0A069JGR8_RHOSG</name>
<accession>A0A1C3Z7Q7</accession>
<dbReference type="AlphaFoldDB" id="A0A069JGR8"/>
<dbReference type="Proteomes" id="UP000230886">
    <property type="component" value="Unassembled WGS sequence"/>
</dbReference>
<dbReference type="RefSeq" id="WP_007727550.1">
    <property type="nucleotide sequence ID" value="NZ_AP023172.1"/>
</dbReference>
<gene>
    <name evidence="1" type="ORF">CHR55_23690</name>
</gene>